<keyword evidence="1" id="KW-1133">Transmembrane helix</keyword>
<organism evidence="2 3">
    <name type="scientific">Mycena albidolilacea</name>
    <dbReference type="NCBI Taxonomy" id="1033008"/>
    <lineage>
        <taxon>Eukaryota</taxon>
        <taxon>Fungi</taxon>
        <taxon>Dikarya</taxon>
        <taxon>Basidiomycota</taxon>
        <taxon>Agaricomycotina</taxon>
        <taxon>Agaricomycetes</taxon>
        <taxon>Agaricomycetidae</taxon>
        <taxon>Agaricales</taxon>
        <taxon>Marasmiineae</taxon>
        <taxon>Mycenaceae</taxon>
        <taxon>Mycena</taxon>
    </lineage>
</organism>
<comment type="caution">
    <text evidence="2">The sequence shown here is derived from an EMBL/GenBank/DDBJ whole genome shotgun (WGS) entry which is preliminary data.</text>
</comment>
<accession>A0AAD7ENH3</accession>
<evidence type="ECO:0000256" key="1">
    <source>
        <dbReference type="SAM" id="Phobius"/>
    </source>
</evidence>
<reference evidence="2" key="1">
    <citation type="submission" date="2023-03" db="EMBL/GenBank/DDBJ databases">
        <title>Massive genome expansion in bonnet fungi (Mycena s.s.) driven by repeated elements and novel gene families across ecological guilds.</title>
        <authorList>
            <consortium name="Lawrence Berkeley National Laboratory"/>
            <person name="Harder C.B."/>
            <person name="Miyauchi S."/>
            <person name="Viragh M."/>
            <person name="Kuo A."/>
            <person name="Thoen E."/>
            <person name="Andreopoulos B."/>
            <person name="Lu D."/>
            <person name="Skrede I."/>
            <person name="Drula E."/>
            <person name="Henrissat B."/>
            <person name="Morin E."/>
            <person name="Kohler A."/>
            <person name="Barry K."/>
            <person name="LaButti K."/>
            <person name="Morin E."/>
            <person name="Salamov A."/>
            <person name="Lipzen A."/>
            <person name="Mereny Z."/>
            <person name="Hegedus B."/>
            <person name="Baldrian P."/>
            <person name="Stursova M."/>
            <person name="Weitz H."/>
            <person name="Taylor A."/>
            <person name="Grigoriev I.V."/>
            <person name="Nagy L.G."/>
            <person name="Martin F."/>
            <person name="Kauserud H."/>
        </authorList>
    </citation>
    <scope>NUCLEOTIDE SEQUENCE</scope>
    <source>
        <strain evidence="2">CBHHK002</strain>
    </source>
</reference>
<keyword evidence="3" id="KW-1185">Reference proteome</keyword>
<protein>
    <submittedName>
        <fullName evidence="2">Uncharacterized protein</fullName>
    </submittedName>
</protein>
<keyword evidence="1" id="KW-0812">Transmembrane</keyword>
<evidence type="ECO:0000313" key="2">
    <source>
        <dbReference type="EMBL" id="KAJ7340704.1"/>
    </source>
</evidence>
<dbReference type="Proteomes" id="UP001218218">
    <property type="component" value="Unassembled WGS sequence"/>
</dbReference>
<keyword evidence="1" id="KW-0472">Membrane</keyword>
<evidence type="ECO:0000313" key="3">
    <source>
        <dbReference type="Proteomes" id="UP001218218"/>
    </source>
</evidence>
<dbReference type="EMBL" id="JARIHO010000026">
    <property type="protein sequence ID" value="KAJ7340704.1"/>
    <property type="molecule type" value="Genomic_DNA"/>
</dbReference>
<dbReference type="AlphaFoldDB" id="A0AAD7ENH3"/>
<feature type="transmembrane region" description="Helical" evidence="1">
    <location>
        <begin position="23"/>
        <end position="45"/>
    </location>
</feature>
<sequence length="166" mass="18686">MSTNMHWPLTFGQQILTGSLYKLYYYLSTAILPELGTIKVVYSLVKPTSHKQKIRMWNAKYELMTLYERSKKAIGHSVQYGFLLGIGLGAASDPLLEELLCAEDIAPPAEHTALQECAMTPSDLQLDALKKKKGKQVKQEHSNMKMKKEVKTEELIFAPGEVINLT</sequence>
<gene>
    <name evidence="2" type="ORF">DFH08DRAFT_811899</name>
</gene>
<name>A0AAD7ENH3_9AGAR</name>
<proteinExistence type="predicted"/>